<evidence type="ECO:0000313" key="2">
    <source>
        <dbReference type="Proteomes" id="UP001054945"/>
    </source>
</evidence>
<organism evidence="1 2">
    <name type="scientific">Caerostris extrusa</name>
    <name type="common">Bark spider</name>
    <name type="synonym">Caerostris bankana</name>
    <dbReference type="NCBI Taxonomy" id="172846"/>
    <lineage>
        <taxon>Eukaryota</taxon>
        <taxon>Metazoa</taxon>
        <taxon>Ecdysozoa</taxon>
        <taxon>Arthropoda</taxon>
        <taxon>Chelicerata</taxon>
        <taxon>Arachnida</taxon>
        <taxon>Araneae</taxon>
        <taxon>Araneomorphae</taxon>
        <taxon>Entelegynae</taxon>
        <taxon>Araneoidea</taxon>
        <taxon>Araneidae</taxon>
        <taxon>Caerostris</taxon>
    </lineage>
</organism>
<evidence type="ECO:0000313" key="1">
    <source>
        <dbReference type="EMBL" id="GIY88635.1"/>
    </source>
</evidence>
<dbReference type="Proteomes" id="UP001054945">
    <property type="component" value="Unassembled WGS sequence"/>
</dbReference>
<accession>A0AAV4X3T8</accession>
<sequence>MLILDADIFFFGNSAQDSTSAEDFMEEKEEGFLKGHGIKLEKGLVQLSNIQITTWKIYPDLKDFIDEKDEVFLKVHRIKQEK</sequence>
<gene>
    <name evidence="1" type="ORF">CEXT_102901</name>
</gene>
<keyword evidence="2" id="KW-1185">Reference proteome</keyword>
<comment type="caution">
    <text evidence="1">The sequence shown here is derived from an EMBL/GenBank/DDBJ whole genome shotgun (WGS) entry which is preliminary data.</text>
</comment>
<dbReference type="EMBL" id="BPLR01017086">
    <property type="protein sequence ID" value="GIY88635.1"/>
    <property type="molecule type" value="Genomic_DNA"/>
</dbReference>
<protein>
    <submittedName>
        <fullName evidence="1">Uncharacterized protein</fullName>
    </submittedName>
</protein>
<reference evidence="1 2" key="1">
    <citation type="submission" date="2021-06" db="EMBL/GenBank/DDBJ databases">
        <title>Caerostris extrusa draft genome.</title>
        <authorList>
            <person name="Kono N."/>
            <person name="Arakawa K."/>
        </authorList>
    </citation>
    <scope>NUCLEOTIDE SEQUENCE [LARGE SCALE GENOMIC DNA]</scope>
</reference>
<proteinExistence type="predicted"/>
<name>A0AAV4X3T8_CAEEX</name>
<dbReference type="AlphaFoldDB" id="A0AAV4X3T8"/>